<dbReference type="Pfam" id="PF03372">
    <property type="entry name" value="Exo_endo_phos"/>
    <property type="match status" value="1"/>
</dbReference>
<proteinExistence type="predicted"/>
<feature type="transmembrane region" description="Helical" evidence="1">
    <location>
        <begin position="69"/>
        <end position="85"/>
    </location>
</feature>
<sequence>MQAKLYLFAFYRLFGIGCISATLIGLFAQTSFWCDLCCQFVYQLILVSAFILLLGLSKTIRASGRTNKFIALANGLALLVNLWQLQAVQTISKEAASSDKAGGQIKVMQCNINNLNYAKDKIISTLNCGADILCLQEIAPFTNDLLSQKEMMGAYPNILSRYPLKDCQMHKTEQETVSIEATVVKDGQSIKVFSVHTLPPVLDDYFRCRNNEIAQLAAGAAKSKDPVLVLGDFNCASWSPHMKPIFAAQLKEVTALPKYAPQSWHVKLPPPFRLPLDHIFVSKHFTVENFAFGSESGSDHRPLVATLKLSR</sequence>
<dbReference type="GO" id="GO:0004519">
    <property type="term" value="F:endonuclease activity"/>
    <property type="evidence" value="ECO:0007669"/>
    <property type="project" value="UniProtKB-KW"/>
</dbReference>
<dbReference type="AlphaFoldDB" id="A0A8J7TLP6"/>
<dbReference type="SUPFAM" id="SSF56219">
    <property type="entry name" value="DNase I-like"/>
    <property type="match status" value="1"/>
</dbReference>
<feature type="transmembrane region" description="Helical" evidence="1">
    <location>
        <begin position="40"/>
        <end position="57"/>
    </location>
</feature>
<name>A0A8J7TLP6_9BACT</name>
<dbReference type="Proteomes" id="UP000664277">
    <property type="component" value="Unassembled WGS sequence"/>
</dbReference>
<organism evidence="3 4">
    <name type="scientific">Candidatus Obscuribacter phosphatis</name>
    <dbReference type="NCBI Taxonomy" id="1906157"/>
    <lineage>
        <taxon>Bacteria</taxon>
        <taxon>Bacillati</taxon>
        <taxon>Candidatus Melainabacteria</taxon>
        <taxon>Candidatus Obscuribacterales</taxon>
        <taxon>Candidatus Obscuribacteraceae</taxon>
        <taxon>Candidatus Obscuribacter</taxon>
    </lineage>
</organism>
<evidence type="ECO:0000259" key="2">
    <source>
        <dbReference type="Pfam" id="PF03372"/>
    </source>
</evidence>
<evidence type="ECO:0000313" key="3">
    <source>
        <dbReference type="EMBL" id="MBN8660849.1"/>
    </source>
</evidence>
<dbReference type="InterPro" id="IPR005135">
    <property type="entry name" value="Endo/exonuclease/phosphatase"/>
</dbReference>
<keyword evidence="1" id="KW-0812">Transmembrane</keyword>
<keyword evidence="1" id="KW-0472">Membrane</keyword>
<dbReference type="Gene3D" id="3.60.10.10">
    <property type="entry name" value="Endonuclease/exonuclease/phosphatase"/>
    <property type="match status" value="1"/>
</dbReference>
<keyword evidence="1" id="KW-1133">Transmembrane helix</keyword>
<evidence type="ECO:0000313" key="4">
    <source>
        <dbReference type="Proteomes" id="UP000664277"/>
    </source>
</evidence>
<keyword evidence="3" id="KW-0255">Endonuclease</keyword>
<feature type="domain" description="Endonuclease/exonuclease/phosphatase" evidence="2">
    <location>
        <begin position="108"/>
        <end position="300"/>
    </location>
</feature>
<dbReference type="EMBL" id="JAFLCK010000014">
    <property type="protein sequence ID" value="MBN8660849.1"/>
    <property type="molecule type" value="Genomic_DNA"/>
</dbReference>
<accession>A0A8J7TLP6</accession>
<feature type="transmembrane region" description="Helical" evidence="1">
    <location>
        <begin position="7"/>
        <end position="28"/>
    </location>
</feature>
<protein>
    <submittedName>
        <fullName evidence="3">Endonuclease/exonuclease/phosphatase family protein</fullName>
    </submittedName>
</protein>
<gene>
    <name evidence="3" type="ORF">J0M35_10820</name>
</gene>
<evidence type="ECO:0000256" key="1">
    <source>
        <dbReference type="SAM" id="Phobius"/>
    </source>
</evidence>
<reference evidence="3" key="1">
    <citation type="submission" date="2021-02" db="EMBL/GenBank/DDBJ databases">
        <title>Genome-Resolved Metagenomics of a Microbial Community Performing Photosynthetic Biological Nutrient Removal.</title>
        <authorList>
            <person name="Mcdaniel E.A."/>
        </authorList>
    </citation>
    <scope>NUCLEOTIDE SEQUENCE</scope>
    <source>
        <strain evidence="3">UWPOB_OBS1</strain>
    </source>
</reference>
<keyword evidence="3" id="KW-0540">Nuclease</keyword>
<keyword evidence="3" id="KW-0378">Hydrolase</keyword>
<comment type="caution">
    <text evidence="3">The sequence shown here is derived from an EMBL/GenBank/DDBJ whole genome shotgun (WGS) entry which is preliminary data.</text>
</comment>
<dbReference type="InterPro" id="IPR036691">
    <property type="entry name" value="Endo/exonu/phosph_ase_sf"/>
</dbReference>